<reference evidence="7 10" key="2">
    <citation type="submission" date="2019-07" db="EMBL/GenBank/DDBJ databases">
        <title>Whole genome shotgun sequence of Myxococcus fulvus NBRC 100333.</title>
        <authorList>
            <person name="Hosoyama A."/>
            <person name="Uohara A."/>
            <person name="Ohji S."/>
            <person name="Ichikawa N."/>
        </authorList>
    </citation>
    <scope>NUCLEOTIDE SEQUENCE [LARGE SCALE GENOMIC DNA]</scope>
    <source>
        <strain evidence="7 10">NBRC 100333</strain>
    </source>
</reference>
<evidence type="ECO:0000259" key="4">
    <source>
        <dbReference type="Pfam" id="PF25876"/>
    </source>
</evidence>
<keyword evidence="2" id="KW-0175">Coiled coil</keyword>
<dbReference type="Gene3D" id="2.40.420.20">
    <property type="match status" value="1"/>
</dbReference>
<evidence type="ECO:0000256" key="1">
    <source>
        <dbReference type="ARBA" id="ARBA00009477"/>
    </source>
</evidence>
<dbReference type="AlphaFoldDB" id="A0A511TFU8"/>
<evidence type="ECO:0000313" key="10">
    <source>
        <dbReference type="Proteomes" id="UP000321514"/>
    </source>
</evidence>
<dbReference type="PANTHER" id="PTHR30469">
    <property type="entry name" value="MULTIDRUG RESISTANCE PROTEIN MDTA"/>
    <property type="match status" value="1"/>
</dbReference>
<sequence length="381" mass="39928">MRLVRTWGAAGAMLLTLSGCKGSGKEDGPQAGQAAAGAVMPVQVQALSPNEVQDAAEYVGTLISRSSISVYPQVAGYVQAIPVRPGARVQSGEVLLVVDPRREQAGLRATQAQKASALAQREFARRTRERSGQLLKEGLQSRQDYEQAVAQAQQAEASARAIEAQIQSQQVQLGFYEVSAPFAGVVGDIPVKVGDYVTPQSQLTSLDQSKALEVSVQVPVDRARVVRVGKTPVEVLDEKGNVRVSAPVFFVAPTPSATTQLVEVKAAFDNTVGLRAGELVRARLVYAAREALTVPTVAVTQISSQSFVYVVASADGGTVARRTPLEVGDVTGNDYEVTGGLDGGTQVVVSSLQLLRDGQPIKPMPAKPEGQGVGGASDAGQ</sequence>
<organism evidence="7 10">
    <name type="scientific">Myxococcus fulvus</name>
    <dbReference type="NCBI Taxonomy" id="33"/>
    <lineage>
        <taxon>Bacteria</taxon>
        <taxon>Pseudomonadati</taxon>
        <taxon>Myxococcota</taxon>
        <taxon>Myxococcia</taxon>
        <taxon>Myxococcales</taxon>
        <taxon>Cystobacterineae</taxon>
        <taxon>Myxococcaceae</taxon>
        <taxon>Myxococcus</taxon>
    </lineage>
</organism>
<evidence type="ECO:0000313" key="7">
    <source>
        <dbReference type="EMBL" id="GEN13047.1"/>
    </source>
</evidence>
<comment type="caution">
    <text evidence="7">The sequence shown here is derived from an EMBL/GenBank/DDBJ whole genome shotgun (WGS) entry which is preliminary data.</text>
</comment>
<keyword evidence="9" id="KW-1185">Reference proteome</keyword>
<dbReference type="PROSITE" id="PS51257">
    <property type="entry name" value="PROKAR_LIPOPROTEIN"/>
    <property type="match status" value="1"/>
</dbReference>
<feature type="domain" description="YknX-like C-terminal permuted SH3-like" evidence="6">
    <location>
        <begin position="291"/>
        <end position="362"/>
    </location>
</feature>
<dbReference type="STRING" id="1334629.MFUL124B02_42015"/>
<dbReference type="Pfam" id="PF25876">
    <property type="entry name" value="HH_MFP_RND"/>
    <property type="match status" value="1"/>
</dbReference>
<dbReference type="GO" id="GO:0015562">
    <property type="term" value="F:efflux transmembrane transporter activity"/>
    <property type="evidence" value="ECO:0007669"/>
    <property type="project" value="TreeGrafter"/>
</dbReference>
<dbReference type="Gene3D" id="2.40.30.170">
    <property type="match status" value="1"/>
</dbReference>
<feature type="region of interest" description="Disordered" evidence="3">
    <location>
        <begin position="358"/>
        <end position="381"/>
    </location>
</feature>
<dbReference type="InterPro" id="IPR058637">
    <property type="entry name" value="YknX-like_C"/>
</dbReference>
<gene>
    <name evidence="7" type="ORF">MFU01_80840</name>
    <name evidence="8" type="ORF">SAMN05443572_11676</name>
</gene>
<feature type="coiled-coil region" evidence="2">
    <location>
        <begin position="135"/>
        <end position="172"/>
    </location>
</feature>
<dbReference type="EMBL" id="FOIB01000016">
    <property type="protein sequence ID" value="SEU41081.1"/>
    <property type="molecule type" value="Genomic_DNA"/>
</dbReference>
<dbReference type="RefSeq" id="WP_074959159.1">
    <property type="nucleotide sequence ID" value="NZ_BJXR01000073.1"/>
</dbReference>
<dbReference type="SUPFAM" id="SSF111369">
    <property type="entry name" value="HlyD-like secretion proteins"/>
    <property type="match status" value="1"/>
</dbReference>
<dbReference type="InterPro" id="IPR058624">
    <property type="entry name" value="MdtA-like_HH"/>
</dbReference>
<dbReference type="EMBL" id="BJXR01000073">
    <property type="protein sequence ID" value="GEN13047.1"/>
    <property type="molecule type" value="Genomic_DNA"/>
</dbReference>
<dbReference type="Gene3D" id="2.40.50.100">
    <property type="match status" value="1"/>
</dbReference>
<proteinExistence type="inferred from homology"/>
<accession>A0A511TFU8</accession>
<dbReference type="OrthoDB" id="5379451at2"/>
<dbReference type="GO" id="GO:1990281">
    <property type="term" value="C:efflux pump complex"/>
    <property type="evidence" value="ECO:0007669"/>
    <property type="project" value="TreeGrafter"/>
</dbReference>
<dbReference type="PANTHER" id="PTHR30469:SF39">
    <property type="entry name" value="SLL0180 PROTEIN"/>
    <property type="match status" value="1"/>
</dbReference>
<dbReference type="Proteomes" id="UP000183760">
    <property type="component" value="Unassembled WGS sequence"/>
</dbReference>
<dbReference type="NCBIfam" id="TIGR01730">
    <property type="entry name" value="RND_mfp"/>
    <property type="match status" value="1"/>
</dbReference>
<evidence type="ECO:0000313" key="9">
    <source>
        <dbReference type="Proteomes" id="UP000183760"/>
    </source>
</evidence>
<evidence type="ECO:0000313" key="8">
    <source>
        <dbReference type="EMBL" id="SEU41081.1"/>
    </source>
</evidence>
<dbReference type="Pfam" id="PF25917">
    <property type="entry name" value="BSH_RND"/>
    <property type="match status" value="1"/>
</dbReference>
<evidence type="ECO:0000259" key="5">
    <source>
        <dbReference type="Pfam" id="PF25917"/>
    </source>
</evidence>
<dbReference type="InterPro" id="IPR006143">
    <property type="entry name" value="RND_pump_MFP"/>
</dbReference>
<feature type="compositionally biased region" description="Gly residues" evidence="3">
    <location>
        <begin position="371"/>
        <end position="381"/>
    </location>
</feature>
<feature type="domain" description="Multidrug resistance protein MdtA-like barrel-sandwich hybrid" evidence="5">
    <location>
        <begin position="68"/>
        <end position="201"/>
    </location>
</feature>
<dbReference type="Gene3D" id="1.10.287.470">
    <property type="entry name" value="Helix hairpin bin"/>
    <property type="match status" value="1"/>
</dbReference>
<feature type="domain" description="Multidrug resistance protein MdtA-like alpha-helical hairpin" evidence="4">
    <location>
        <begin position="109"/>
        <end position="174"/>
    </location>
</feature>
<name>A0A511TFU8_MYXFU</name>
<protein>
    <submittedName>
        <fullName evidence="7">Hemolysin D</fullName>
    </submittedName>
    <submittedName>
        <fullName evidence="8">RND family efflux transporter, MFP subunit</fullName>
    </submittedName>
</protein>
<dbReference type="Proteomes" id="UP000321514">
    <property type="component" value="Unassembled WGS sequence"/>
</dbReference>
<reference evidence="8 9" key="1">
    <citation type="submission" date="2016-10" db="EMBL/GenBank/DDBJ databases">
        <authorList>
            <person name="Varghese N."/>
            <person name="Submissions S."/>
        </authorList>
    </citation>
    <scope>NUCLEOTIDE SEQUENCE [LARGE SCALE GENOMIC DNA]</scope>
    <source>
        <strain evidence="8 9">DSM 16525</strain>
    </source>
</reference>
<comment type="similarity">
    <text evidence="1">Belongs to the membrane fusion protein (MFP) (TC 8.A.1) family.</text>
</comment>
<dbReference type="Pfam" id="PF25989">
    <property type="entry name" value="YknX_C"/>
    <property type="match status" value="1"/>
</dbReference>
<evidence type="ECO:0000256" key="2">
    <source>
        <dbReference type="SAM" id="Coils"/>
    </source>
</evidence>
<dbReference type="InterPro" id="IPR058625">
    <property type="entry name" value="MdtA-like_BSH"/>
</dbReference>
<evidence type="ECO:0000256" key="3">
    <source>
        <dbReference type="SAM" id="MobiDB-lite"/>
    </source>
</evidence>
<evidence type="ECO:0000259" key="6">
    <source>
        <dbReference type="Pfam" id="PF25989"/>
    </source>
</evidence>